<accession>A0AAJ0HRX9</accession>
<comment type="caution">
    <text evidence="2">The sequence shown here is derived from an EMBL/GenBank/DDBJ whole genome shotgun (WGS) entry which is preliminary data.</text>
</comment>
<dbReference type="AlphaFoldDB" id="A0AAJ0HRX9"/>
<reference evidence="2" key="1">
    <citation type="journal article" date="2023" name="Mol. Phylogenet. Evol.">
        <title>Genome-scale phylogeny and comparative genomics of the fungal order Sordariales.</title>
        <authorList>
            <person name="Hensen N."/>
            <person name="Bonometti L."/>
            <person name="Westerberg I."/>
            <person name="Brannstrom I.O."/>
            <person name="Guillou S."/>
            <person name="Cros-Aarteil S."/>
            <person name="Calhoun S."/>
            <person name="Haridas S."/>
            <person name="Kuo A."/>
            <person name="Mondo S."/>
            <person name="Pangilinan J."/>
            <person name="Riley R."/>
            <person name="LaButti K."/>
            <person name="Andreopoulos B."/>
            <person name="Lipzen A."/>
            <person name="Chen C."/>
            <person name="Yan M."/>
            <person name="Daum C."/>
            <person name="Ng V."/>
            <person name="Clum A."/>
            <person name="Steindorff A."/>
            <person name="Ohm R.A."/>
            <person name="Martin F."/>
            <person name="Silar P."/>
            <person name="Natvig D.O."/>
            <person name="Lalanne C."/>
            <person name="Gautier V."/>
            <person name="Ament-Velasquez S.L."/>
            <person name="Kruys A."/>
            <person name="Hutchinson M.I."/>
            <person name="Powell A.J."/>
            <person name="Barry K."/>
            <person name="Miller A.N."/>
            <person name="Grigoriev I.V."/>
            <person name="Debuchy R."/>
            <person name="Gladieux P."/>
            <person name="Hiltunen Thoren M."/>
            <person name="Johannesson H."/>
        </authorList>
    </citation>
    <scope>NUCLEOTIDE SEQUENCE</scope>
    <source>
        <strain evidence="2">CBS 955.72</strain>
    </source>
</reference>
<proteinExistence type="predicted"/>
<dbReference type="EMBL" id="JAUIQD010000002">
    <property type="protein sequence ID" value="KAK3360356.1"/>
    <property type="molecule type" value="Genomic_DNA"/>
</dbReference>
<sequence length="410" mass="45804">MPKRKEKAATPELKKTEEPLARILKKHKIEALGSSAANDDPVTLYDVAEPADPRVHRENVIRWSMLAGAKGEAEGKDPMLISTKGCHVLGENPEIFTDKTSGAFFQWVFALYGDQEELIKDLTRTAGGEPVEPQIQPVTQPAQPRPTGGGRPPRQGNRSESQTAAQAAVQAESAAAAESGDEFIPNFTRLTKEEQRIIWKLFLGWMDLRFRAMESTTYEKNPRGDKKAPWGGPWAVGLTAINSFAHGGDIEADLSIVDQWADVLRSRHGDVRERLFRTAFDCVYKLKHNVIRKPSFPHCTLMLVIEDAQRAVERAERMRVPSEGLVDAAHKELDGVLEAEAGLLATMDRPFQDWATSLGALCDMCDEDIENISQFESVLTQRVERDRQAILSILHNAKEWVELGRQMTKK</sequence>
<protein>
    <submittedName>
        <fullName evidence="2">Uncharacterized protein</fullName>
    </submittedName>
</protein>
<organism evidence="2 3">
    <name type="scientific">Lasiosphaeria hispida</name>
    <dbReference type="NCBI Taxonomy" id="260671"/>
    <lineage>
        <taxon>Eukaryota</taxon>
        <taxon>Fungi</taxon>
        <taxon>Dikarya</taxon>
        <taxon>Ascomycota</taxon>
        <taxon>Pezizomycotina</taxon>
        <taxon>Sordariomycetes</taxon>
        <taxon>Sordariomycetidae</taxon>
        <taxon>Sordariales</taxon>
        <taxon>Lasiosphaeriaceae</taxon>
        <taxon>Lasiosphaeria</taxon>
    </lineage>
</organism>
<gene>
    <name evidence="2" type="ORF">B0T25DRAFT_601835</name>
</gene>
<evidence type="ECO:0000313" key="3">
    <source>
        <dbReference type="Proteomes" id="UP001275084"/>
    </source>
</evidence>
<keyword evidence="3" id="KW-1185">Reference proteome</keyword>
<dbReference type="Proteomes" id="UP001275084">
    <property type="component" value="Unassembled WGS sequence"/>
</dbReference>
<feature type="region of interest" description="Disordered" evidence="1">
    <location>
        <begin position="127"/>
        <end position="176"/>
    </location>
</feature>
<evidence type="ECO:0000313" key="2">
    <source>
        <dbReference type="EMBL" id="KAK3360356.1"/>
    </source>
</evidence>
<feature type="compositionally biased region" description="Low complexity" evidence="1">
    <location>
        <begin position="139"/>
        <end position="176"/>
    </location>
</feature>
<reference evidence="2" key="2">
    <citation type="submission" date="2023-06" db="EMBL/GenBank/DDBJ databases">
        <authorList>
            <consortium name="Lawrence Berkeley National Laboratory"/>
            <person name="Haridas S."/>
            <person name="Hensen N."/>
            <person name="Bonometti L."/>
            <person name="Westerberg I."/>
            <person name="Brannstrom I.O."/>
            <person name="Guillou S."/>
            <person name="Cros-Aarteil S."/>
            <person name="Calhoun S."/>
            <person name="Kuo A."/>
            <person name="Mondo S."/>
            <person name="Pangilinan J."/>
            <person name="Riley R."/>
            <person name="Labutti K."/>
            <person name="Andreopoulos B."/>
            <person name="Lipzen A."/>
            <person name="Chen C."/>
            <person name="Yanf M."/>
            <person name="Daum C."/>
            <person name="Ng V."/>
            <person name="Clum A."/>
            <person name="Steindorff A."/>
            <person name="Ohm R."/>
            <person name="Martin F."/>
            <person name="Silar P."/>
            <person name="Natvig D."/>
            <person name="Lalanne C."/>
            <person name="Gautier V."/>
            <person name="Ament-Velasquez S.L."/>
            <person name="Kruys A."/>
            <person name="Hutchinson M.I."/>
            <person name="Powell A.J."/>
            <person name="Barry K."/>
            <person name="Miller A.N."/>
            <person name="Grigoriev I.V."/>
            <person name="Debuchy R."/>
            <person name="Gladieux P."/>
            <person name="Thoren M.H."/>
            <person name="Johannesson H."/>
        </authorList>
    </citation>
    <scope>NUCLEOTIDE SEQUENCE</scope>
    <source>
        <strain evidence="2">CBS 955.72</strain>
    </source>
</reference>
<evidence type="ECO:0000256" key="1">
    <source>
        <dbReference type="SAM" id="MobiDB-lite"/>
    </source>
</evidence>
<name>A0AAJ0HRX9_9PEZI</name>